<evidence type="ECO:0000256" key="6">
    <source>
        <dbReference type="ARBA" id="ARBA00022989"/>
    </source>
</evidence>
<name>A0ABU0WZR4_9PSEU</name>
<dbReference type="PANTHER" id="PTHR42929">
    <property type="entry name" value="INNER MEMBRANE ABC TRANSPORTER PERMEASE PROTEIN YDCU-RELATED-RELATED"/>
    <property type="match status" value="1"/>
</dbReference>
<feature type="transmembrane region" description="Helical" evidence="9">
    <location>
        <begin position="281"/>
        <end position="300"/>
    </location>
</feature>
<keyword evidence="7 9" id="KW-0472">Membrane</keyword>
<reference evidence="11 12" key="1">
    <citation type="submission" date="2017-06" db="EMBL/GenBank/DDBJ databases">
        <title>Cultured bacterium strain Saccharothrix yanglingensis Hhs.015.</title>
        <authorList>
            <person name="Xia Y."/>
        </authorList>
    </citation>
    <scope>NUCLEOTIDE SEQUENCE [LARGE SCALE GENOMIC DNA]</scope>
    <source>
        <strain evidence="11 12">Hhs.015</strain>
    </source>
</reference>
<protein>
    <submittedName>
        <fullName evidence="11">ABC transporter permease</fullName>
    </submittedName>
</protein>
<keyword evidence="6 9" id="KW-1133">Transmembrane helix</keyword>
<dbReference type="EMBL" id="NSDM01000006">
    <property type="protein sequence ID" value="MDQ2585371.1"/>
    <property type="molecule type" value="Genomic_DNA"/>
</dbReference>
<evidence type="ECO:0000313" key="11">
    <source>
        <dbReference type="EMBL" id="MDQ2585371.1"/>
    </source>
</evidence>
<comment type="subcellular location">
    <subcellularLocation>
        <location evidence="1">Cell membrane</location>
        <topology evidence="1">Multi-pass membrane protein</topology>
    </subcellularLocation>
</comment>
<evidence type="ECO:0000313" key="12">
    <source>
        <dbReference type="Proteomes" id="UP001225605"/>
    </source>
</evidence>
<evidence type="ECO:0000256" key="5">
    <source>
        <dbReference type="ARBA" id="ARBA00022692"/>
    </source>
</evidence>
<evidence type="ECO:0000256" key="3">
    <source>
        <dbReference type="ARBA" id="ARBA00022448"/>
    </source>
</evidence>
<proteinExistence type="inferred from homology"/>
<dbReference type="InterPro" id="IPR035906">
    <property type="entry name" value="MetI-like_sf"/>
</dbReference>
<keyword evidence="5 9" id="KW-0812">Transmembrane</keyword>
<evidence type="ECO:0000256" key="1">
    <source>
        <dbReference type="ARBA" id="ARBA00004651"/>
    </source>
</evidence>
<evidence type="ECO:0000256" key="4">
    <source>
        <dbReference type="ARBA" id="ARBA00022475"/>
    </source>
</evidence>
<organism evidence="11 12">
    <name type="scientific">Saccharothrix yanglingensis</name>
    <dbReference type="NCBI Taxonomy" id="659496"/>
    <lineage>
        <taxon>Bacteria</taxon>
        <taxon>Bacillati</taxon>
        <taxon>Actinomycetota</taxon>
        <taxon>Actinomycetes</taxon>
        <taxon>Pseudonocardiales</taxon>
        <taxon>Pseudonocardiaceae</taxon>
        <taxon>Saccharothrix</taxon>
    </lineage>
</organism>
<feature type="transmembrane region" description="Helical" evidence="9">
    <location>
        <begin position="175"/>
        <end position="196"/>
    </location>
</feature>
<feature type="transmembrane region" description="Helical" evidence="9">
    <location>
        <begin position="90"/>
        <end position="110"/>
    </location>
</feature>
<comment type="similarity">
    <text evidence="2">Belongs to the binding-protein-dependent transport system permease family. CysTW subfamily.</text>
</comment>
<dbReference type="RefSeq" id="WP_306746560.1">
    <property type="nucleotide sequence ID" value="NZ_NSDM01000006.1"/>
</dbReference>
<dbReference type="SUPFAM" id="SSF161098">
    <property type="entry name" value="MetI-like"/>
    <property type="match status" value="1"/>
</dbReference>
<dbReference type="InterPro" id="IPR000515">
    <property type="entry name" value="MetI-like"/>
</dbReference>
<evidence type="ECO:0000256" key="2">
    <source>
        <dbReference type="ARBA" id="ARBA00007069"/>
    </source>
</evidence>
<dbReference type="Proteomes" id="UP001225605">
    <property type="component" value="Unassembled WGS sequence"/>
</dbReference>
<feature type="transmembrane region" description="Helical" evidence="9">
    <location>
        <begin position="225"/>
        <end position="252"/>
    </location>
</feature>
<sequence>MVAPVTTAAGKGPSPGPRRRRTDSGPSRAPWAAWLVVVPFLAYAGTFLLYPTALVLAGAFQDGDGAFTLANLAELTRGVHLQAFLRSIELSALTALLGAVFGALLSWAVATGRREGALRRVVIAGAGVLAQFGGVPLAFAFLATVGFQGFVTTFLRDAFGVDLFATGAWLFELPGLTLVYTFFQIPLMVIVFLPALDGLRPQWREAVDSLGGSSWTYWRHVGGPILLPAFLGSLLLLFANAFSAYATAAALVSQGSPIVPLRIRGALTGEVLLGQENLGKALGFGMIVVVAVAMGLYALLQRRFTRWQ</sequence>
<evidence type="ECO:0000256" key="9">
    <source>
        <dbReference type="SAM" id="Phobius"/>
    </source>
</evidence>
<evidence type="ECO:0000259" key="10">
    <source>
        <dbReference type="PROSITE" id="PS50928"/>
    </source>
</evidence>
<feature type="region of interest" description="Disordered" evidence="8">
    <location>
        <begin position="1"/>
        <end position="26"/>
    </location>
</feature>
<keyword evidence="4" id="KW-1003">Cell membrane</keyword>
<dbReference type="PROSITE" id="PS50928">
    <property type="entry name" value="ABC_TM1"/>
    <property type="match status" value="1"/>
</dbReference>
<gene>
    <name evidence="11" type="ORF">CKY47_15560</name>
</gene>
<keyword evidence="12" id="KW-1185">Reference proteome</keyword>
<dbReference type="PANTHER" id="PTHR42929:SF1">
    <property type="entry name" value="INNER MEMBRANE ABC TRANSPORTER PERMEASE PROTEIN YDCU-RELATED"/>
    <property type="match status" value="1"/>
</dbReference>
<feature type="domain" description="ABC transmembrane type-1" evidence="10">
    <location>
        <begin position="84"/>
        <end position="305"/>
    </location>
</feature>
<evidence type="ECO:0000256" key="8">
    <source>
        <dbReference type="SAM" id="MobiDB-lite"/>
    </source>
</evidence>
<evidence type="ECO:0000256" key="7">
    <source>
        <dbReference type="ARBA" id="ARBA00023136"/>
    </source>
</evidence>
<accession>A0ABU0WZR4</accession>
<feature type="transmembrane region" description="Helical" evidence="9">
    <location>
        <begin position="122"/>
        <end position="155"/>
    </location>
</feature>
<comment type="caution">
    <text evidence="11">The sequence shown here is derived from an EMBL/GenBank/DDBJ whole genome shotgun (WGS) entry which is preliminary data.</text>
</comment>
<feature type="transmembrane region" description="Helical" evidence="9">
    <location>
        <begin position="29"/>
        <end position="50"/>
    </location>
</feature>
<dbReference type="Gene3D" id="1.10.3720.10">
    <property type="entry name" value="MetI-like"/>
    <property type="match status" value="1"/>
</dbReference>
<keyword evidence="3" id="KW-0813">Transport</keyword>